<dbReference type="Proteomes" id="UP000887576">
    <property type="component" value="Unplaced"/>
</dbReference>
<evidence type="ECO:0000313" key="1">
    <source>
        <dbReference type="Proteomes" id="UP000887576"/>
    </source>
</evidence>
<proteinExistence type="predicted"/>
<name>A0AC34RRY4_9BILA</name>
<dbReference type="WBParaSite" id="JU765_v2.g9361.t1">
    <property type="protein sequence ID" value="JU765_v2.g9361.t1"/>
    <property type="gene ID" value="JU765_v2.g9361"/>
</dbReference>
<sequence>MGLSNGKTDIKETKENIAGRFTDDKEYRLYSLVDTN</sequence>
<organism evidence="1 2">
    <name type="scientific">Panagrolaimus sp. JU765</name>
    <dbReference type="NCBI Taxonomy" id="591449"/>
    <lineage>
        <taxon>Eukaryota</taxon>
        <taxon>Metazoa</taxon>
        <taxon>Ecdysozoa</taxon>
        <taxon>Nematoda</taxon>
        <taxon>Chromadorea</taxon>
        <taxon>Rhabditida</taxon>
        <taxon>Tylenchina</taxon>
        <taxon>Panagrolaimomorpha</taxon>
        <taxon>Panagrolaimoidea</taxon>
        <taxon>Panagrolaimidae</taxon>
        <taxon>Panagrolaimus</taxon>
    </lineage>
</organism>
<evidence type="ECO:0000313" key="2">
    <source>
        <dbReference type="WBParaSite" id="JU765_v2.g9361.t1"/>
    </source>
</evidence>
<reference evidence="2" key="1">
    <citation type="submission" date="2022-11" db="UniProtKB">
        <authorList>
            <consortium name="WormBaseParasite"/>
        </authorList>
    </citation>
    <scope>IDENTIFICATION</scope>
</reference>
<protein>
    <submittedName>
        <fullName evidence="2">Uncharacterized protein</fullName>
    </submittedName>
</protein>
<accession>A0AC34RRY4</accession>